<keyword evidence="4 6" id="KW-0472">Membrane</keyword>
<dbReference type="PANTHER" id="PTHR33507">
    <property type="entry name" value="INNER MEMBRANE PROTEIN YBBJ"/>
    <property type="match status" value="1"/>
</dbReference>
<proteinExistence type="predicted"/>
<dbReference type="InterPro" id="IPR052165">
    <property type="entry name" value="Membrane_assoc_protease"/>
</dbReference>
<evidence type="ECO:0000259" key="7">
    <source>
        <dbReference type="Pfam" id="PF01957"/>
    </source>
</evidence>
<evidence type="ECO:0000256" key="6">
    <source>
        <dbReference type="SAM" id="Phobius"/>
    </source>
</evidence>
<comment type="subcellular location">
    <subcellularLocation>
        <location evidence="1">Membrane</location>
        <topology evidence="1">Multi-pass membrane protein</topology>
    </subcellularLocation>
</comment>
<name>A0A7C2P4E5_9PLAN</name>
<evidence type="ECO:0000256" key="4">
    <source>
        <dbReference type="ARBA" id="ARBA00023136"/>
    </source>
</evidence>
<feature type="transmembrane region" description="Helical" evidence="6">
    <location>
        <begin position="50"/>
        <end position="74"/>
    </location>
</feature>
<dbReference type="AlphaFoldDB" id="A0A7C2P4E5"/>
<feature type="compositionally biased region" description="Low complexity" evidence="5">
    <location>
        <begin position="164"/>
        <end position="175"/>
    </location>
</feature>
<dbReference type="Pfam" id="PF01957">
    <property type="entry name" value="NfeD"/>
    <property type="match status" value="1"/>
</dbReference>
<dbReference type="SUPFAM" id="SSF141322">
    <property type="entry name" value="NfeD domain-like"/>
    <property type="match status" value="1"/>
</dbReference>
<dbReference type="PANTHER" id="PTHR33507:SF3">
    <property type="entry name" value="INNER MEMBRANE PROTEIN YBBJ"/>
    <property type="match status" value="1"/>
</dbReference>
<protein>
    <recommendedName>
        <fullName evidence="7">NfeD-like C-terminal domain-containing protein</fullName>
    </recommendedName>
</protein>
<dbReference type="GO" id="GO:0005886">
    <property type="term" value="C:plasma membrane"/>
    <property type="evidence" value="ECO:0007669"/>
    <property type="project" value="TreeGrafter"/>
</dbReference>
<evidence type="ECO:0000256" key="1">
    <source>
        <dbReference type="ARBA" id="ARBA00004141"/>
    </source>
</evidence>
<evidence type="ECO:0000256" key="3">
    <source>
        <dbReference type="ARBA" id="ARBA00022989"/>
    </source>
</evidence>
<feature type="domain" description="NfeD-like C-terminal" evidence="7">
    <location>
        <begin position="105"/>
        <end position="159"/>
    </location>
</feature>
<comment type="caution">
    <text evidence="8">The sequence shown here is derived from an EMBL/GenBank/DDBJ whole genome shotgun (WGS) entry which is preliminary data.</text>
</comment>
<dbReference type="InterPro" id="IPR012340">
    <property type="entry name" value="NA-bd_OB-fold"/>
</dbReference>
<evidence type="ECO:0000256" key="5">
    <source>
        <dbReference type="SAM" id="MobiDB-lite"/>
    </source>
</evidence>
<sequence>MAIWLLLAGLGVLVLEVFVPSGGALAIITTITLCLSLACAYAAWYEQYPALWWGFCGLVVLLIPSTLIGAFVVLPRTKIGRKALLVAPDAEDLEPYTEEAARLARLVGQFGTTLTLMNPGGMVEVAGHRLHAFSEGMIIEPGESVEIVEIRGTRVLVRPAEPPASSADGGDQSSSTLDFDLPEE</sequence>
<reference evidence="8" key="1">
    <citation type="journal article" date="2020" name="mSystems">
        <title>Genome- and Community-Level Interaction Insights into Carbon Utilization and Element Cycling Functions of Hydrothermarchaeota in Hydrothermal Sediment.</title>
        <authorList>
            <person name="Zhou Z."/>
            <person name="Liu Y."/>
            <person name="Xu W."/>
            <person name="Pan J."/>
            <person name="Luo Z.H."/>
            <person name="Li M."/>
        </authorList>
    </citation>
    <scope>NUCLEOTIDE SEQUENCE [LARGE SCALE GENOMIC DNA]</scope>
    <source>
        <strain evidence="8">SpSt-339</strain>
    </source>
</reference>
<dbReference type="Gene3D" id="2.40.50.140">
    <property type="entry name" value="Nucleic acid-binding proteins"/>
    <property type="match status" value="1"/>
</dbReference>
<evidence type="ECO:0000256" key="2">
    <source>
        <dbReference type="ARBA" id="ARBA00022692"/>
    </source>
</evidence>
<feature type="region of interest" description="Disordered" evidence="5">
    <location>
        <begin position="159"/>
        <end position="184"/>
    </location>
</feature>
<dbReference type="InterPro" id="IPR002810">
    <property type="entry name" value="NfeD-like_C"/>
</dbReference>
<evidence type="ECO:0000313" key="8">
    <source>
        <dbReference type="EMBL" id="HEN14555.1"/>
    </source>
</evidence>
<organism evidence="8">
    <name type="scientific">Schlesneria paludicola</name>
    <dbReference type="NCBI Taxonomy" id="360056"/>
    <lineage>
        <taxon>Bacteria</taxon>
        <taxon>Pseudomonadati</taxon>
        <taxon>Planctomycetota</taxon>
        <taxon>Planctomycetia</taxon>
        <taxon>Planctomycetales</taxon>
        <taxon>Planctomycetaceae</taxon>
        <taxon>Schlesneria</taxon>
    </lineage>
</organism>
<gene>
    <name evidence="8" type="ORF">ENQ76_03695</name>
</gene>
<keyword evidence="3 6" id="KW-1133">Transmembrane helix</keyword>
<dbReference type="EMBL" id="DSOK01000117">
    <property type="protein sequence ID" value="HEN14555.1"/>
    <property type="molecule type" value="Genomic_DNA"/>
</dbReference>
<accession>A0A7C2P4E5</accession>
<keyword evidence="2 6" id="KW-0812">Transmembrane</keyword>